<organism evidence="1 2">
    <name type="scientific">Persea americana</name>
    <name type="common">Avocado</name>
    <dbReference type="NCBI Taxonomy" id="3435"/>
    <lineage>
        <taxon>Eukaryota</taxon>
        <taxon>Viridiplantae</taxon>
        <taxon>Streptophyta</taxon>
        <taxon>Embryophyta</taxon>
        <taxon>Tracheophyta</taxon>
        <taxon>Spermatophyta</taxon>
        <taxon>Magnoliopsida</taxon>
        <taxon>Magnoliidae</taxon>
        <taxon>Laurales</taxon>
        <taxon>Lauraceae</taxon>
        <taxon>Persea</taxon>
    </lineage>
</organism>
<proteinExistence type="predicted"/>
<sequence length="293" mass="33228">MVRTRRPQGKGSTLFKCMADGPRKPPPDVSQKKAPMFFKFMLPGFSEKLSLPPAFLKHLMGEKRHKAILKSPLGISWHVKVCGGKACKWFGDGWFDFVQGHGLQIGECLVFRYDGDMVFYVTVFESSACEKKLTVVKKDDKDHEEQRGTGDEKKQPLLPMKQKDNGKEKGNVCKSHGSLGVKRFTTYKAKNPHFAARIVPCNLVIARPYLNILSEFRKENDLSTIQNMTITNPKGRSWLLKIIHLARGHVYFSSGWSRFQVTNRLQVGGVCIFQLTSTTKTSMNVLIIRRFSS</sequence>
<accession>A0ACC2MIR4</accession>
<evidence type="ECO:0000313" key="1">
    <source>
        <dbReference type="EMBL" id="KAJ8645656.1"/>
    </source>
</evidence>
<comment type="caution">
    <text evidence="1">The sequence shown here is derived from an EMBL/GenBank/DDBJ whole genome shotgun (WGS) entry which is preliminary data.</text>
</comment>
<reference evidence="1 2" key="1">
    <citation type="journal article" date="2022" name="Hortic Res">
        <title>A haplotype resolved chromosomal level avocado genome allows analysis of novel avocado genes.</title>
        <authorList>
            <person name="Nath O."/>
            <person name="Fletcher S.J."/>
            <person name="Hayward A."/>
            <person name="Shaw L.M."/>
            <person name="Masouleh A.K."/>
            <person name="Furtado A."/>
            <person name="Henry R.J."/>
            <person name="Mitter N."/>
        </authorList>
    </citation>
    <scope>NUCLEOTIDE SEQUENCE [LARGE SCALE GENOMIC DNA]</scope>
    <source>
        <strain evidence="2">cv. Hass</strain>
    </source>
</reference>
<evidence type="ECO:0000313" key="2">
    <source>
        <dbReference type="Proteomes" id="UP001234297"/>
    </source>
</evidence>
<gene>
    <name evidence="1" type="ORF">MRB53_007404</name>
</gene>
<name>A0ACC2MIR4_PERAE</name>
<protein>
    <submittedName>
        <fullName evidence="1">Uncharacterized protein</fullName>
    </submittedName>
</protein>
<dbReference type="Proteomes" id="UP001234297">
    <property type="component" value="Chromosome 2"/>
</dbReference>
<keyword evidence="2" id="KW-1185">Reference proteome</keyword>
<dbReference type="EMBL" id="CM056810">
    <property type="protein sequence ID" value="KAJ8645656.1"/>
    <property type="molecule type" value="Genomic_DNA"/>
</dbReference>